<protein>
    <submittedName>
        <fullName evidence="2">Low temperature requirement protein ltra</fullName>
    </submittedName>
</protein>
<evidence type="ECO:0000256" key="1">
    <source>
        <dbReference type="SAM" id="Phobius"/>
    </source>
</evidence>
<feature type="transmembrane region" description="Helical" evidence="1">
    <location>
        <begin position="68"/>
        <end position="85"/>
    </location>
</feature>
<accession>A0A0R2FPM4</accession>
<gene>
    <name evidence="2" type="ORF">FD14_GL003079</name>
</gene>
<feature type="transmembrane region" description="Helical" evidence="1">
    <location>
        <begin position="282"/>
        <end position="303"/>
    </location>
</feature>
<dbReference type="PATRIC" id="fig|1423804.4.peg.3313"/>
<dbReference type="EMBL" id="AYZM01000003">
    <property type="protein sequence ID" value="KRN26938.1"/>
    <property type="molecule type" value="Genomic_DNA"/>
</dbReference>
<feature type="transmembrane region" description="Helical" evidence="1">
    <location>
        <begin position="256"/>
        <end position="276"/>
    </location>
</feature>
<feature type="transmembrane region" description="Helical" evidence="1">
    <location>
        <begin position="12"/>
        <end position="31"/>
    </location>
</feature>
<feature type="transmembrane region" description="Helical" evidence="1">
    <location>
        <begin position="218"/>
        <end position="235"/>
    </location>
</feature>
<dbReference type="InterPro" id="IPR010640">
    <property type="entry name" value="Low_temperature_requirement_A"/>
</dbReference>
<keyword evidence="3" id="KW-1185">Reference proteome</keyword>
<name>A0A0R2FPM4_9LACO</name>
<evidence type="ECO:0000313" key="3">
    <source>
        <dbReference type="Proteomes" id="UP000051442"/>
    </source>
</evidence>
<dbReference type="STRING" id="1423804.FD14_GL003079"/>
<keyword evidence="1" id="KW-1133">Transmembrane helix</keyword>
<feature type="transmembrane region" description="Helical" evidence="1">
    <location>
        <begin position="315"/>
        <end position="332"/>
    </location>
</feature>
<feature type="transmembrane region" description="Helical" evidence="1">
    <location>
        <begin position="37"/>
        <end position="56"/>
    </location>
</feature>
<feature type="transmembrane region" description="Helical" evidence="1">
    <location>
        <begin position="97"/>
        <end position="117"/>
    </location>
</feature>
<sequence>MSKPVSMIELFYDLVFVYMISKATGLIHHLHHGVVEPFSLIVFAFVVIVFINSWMVQSVFVNRYGESSWTDIGFSLINMVIVLYMSNTFSSELNANLRPFFLAAGLLSLTLCLQYLIVYWRTKVKDDRAIARIFAGILGVRTIALLGAAWLPPTVGIIVAVIGVGISWVAPGFTGRYTHKHPIIFAHLLERLTELSIVMFGETIVGIANYFTRTSFSFISILIFVIVASLFFAYITQFDHFIDEHRQGETGNLLIYLHYLIIFGISMVTVALKFVAEPEADTTFAISFLYVGIGLFYLGLRIARHYNLVQFRQSSRFYWWILFLIVVGYGWCIGADNFTVTVSVTAVVLVISCGLLVRQVYRYGNVSYH</sequence>
<dbReference type="Proteomes" id="UP000051442">
    <property type="component" value="Unassembled WGS sequence"/>
</dbReference>
<evidence type="ECO:0000313" key="2">
    <source>
        <dbReference type="EMBL" id="KRN26938.1"/>
    </source>
</evidence>
<feature type="transmembrane region" description="Helical" evidence="1">
    <location>
        <begin position="338"/>
        <end position="357"/>
    </location>
</feature>
<dbReference type="OrthoDB" id="9798526at2"/>
<dbReference type="Pfam" id="PF06772">
    <property type="entry name" value="LtrA"/>
    <property type="match status" value="1"/>
</dbReference>
<reference evidence="2 3" key="1">
    <citation type="journal article" date="2015" name="Genome Announc.">
        <title>Expanding the biotechnology potential of lactobacilli through comparative genomics of 213 strains and associated genera.</title>
        <authorList>
            <person name="Sun Z."/>
            <person name="Harris H.M."/>
            <person name="McCann A."/>
            <person name="Guo C."/>
            <person name="Argimon S."/>
            <person name="Zhang W."/>
            <person name="Yang X."/>
            <person name="Jeffery I.B."/>
            <person name="Cooney J.C."/>
            <person name="Kagawa T.F."/>
            <person name="Liu W."/>
            <person name="Song Y."/>
            <person name="Salvetti E."/>
            <person name="Wrobel A."/>
            <person name="Rasinkangas P."/>
            <person name="Parkhill J."/>
            <person name="Rea M.C."/>
            <person name="O'Sullivan O."/>
            <person name="Ritari J."/>
            <person name="Douillard F.P."/>
            <person name="Paul Ross R."/>
            <person name="Yang R."/>
            <person name="Briner A.E."/>
            <person name="Felis G.E."/>
            <person name="de Vos W.M."/>
            <person name="Barrangou R."/>
            <person name="Klaenhammer T.R."/>
            <person name="Caufield P.W."/>
            <person name="Cui Y."/>
            <person name="Zhang H."/>
            <person name="O'Toole P.W."/>
        </authorList>
    </citation>
    <scope>NUCLEOTIDE SEQUENCE [LARGE SCALE GENOMIC DNA]</scope>
    <source>
        <strain evidence="2 3">DSM 23365</strain>
    </source>
</reference>
<feature type="transmembrane region" description="Helical" evidence="1">
    <location>
        <begin position="129"/>
        <end position="151"/>
    </location>
</feature>
<organism evidence="2 3">
    <name type="scientific">Secundilactobacillus similis DSM 23365 = JCM 2765</name>
    <dbReference type="NCBI Taxonomy" id="1423804"/>
    <lineage>
        <taxon>Bacteria</taxon>
        <taxon>Bacillati</taxon>
        <taxon>Bacillota</taxon>
        <taxon>Bacilli</taxon>
        <taxon>Lactobacillales</taxon>
        <taxon>Lactobacillaceae</taxon>
        <taxon>Secundilactobacillus</taxon>
    </lineage>
</organism>
<dbReference type="PANTHER" id="PTHR36840:SF1">
    <property type="entry name" value="BLL5714 PROTEIN"/>
    <property type="match status" value="1"/>
</dbReference>
<dbReference type="RefSeq" id="WP_054735179.1">
    <property type="nucleotide sequence ID" value="NZ_AYZM01000003.1"/>
</dbReference>
<keyword evidence="1" id="KW-0812">Transmembrane</keyword>
<proteinExistence type="predicted"/>
<comment type="caution">
    <text evidence="2">The sequence shown here is derived from an EMBL/GenBank/DDBJ whole genome shotgun (WGS) entry which is preliminary data.</text>
</comment>
<dbReference type="AlphaFoldDB" id="A0A0R2FPM4"/>
<feature type="transmembrane region" description="Helical" evidence="1">
    <location>
        <begin position="157"/>
        <end position="174"/>
    </location>
</feature>
<keyword evidence="1" id="KW-0472">Membrane</keyword>
<dbReference type="PANTHER" id="PTHR36840">
    <property type="entry name" value="BLL5714 PROTEIN"/>
    <property type="match status" value="1"/>
</dbReference>
<feature type="transmembrane region" description="Helical" evidence="1">
    <location>
        <begin position="195"/>
        <end position="212"/>
    </location>
</feature>